<reference evidence="5 6" key="1">
    <citation type="submission" date="2018-11" db="EMBL/GenBank/DDBJ databases">
        <title>Erythrobacter spongiae sp. nov., isolated from a marine sponge.</title>
        <authorList>
            <person name="Zhuang L."/>
            <person name="Luo L."/>
        </authorList>
    </citation>
    <scope>NUCLEOTIDE SEQUENCE [LARGE SCALE GENOMIC DNA]</scope>
    <source>
        <strain evidence="5 6">HN-E23</strain>
    </source>
</reference>
<evidence type="ECO:0000259" key="4">
    <source>
        <dbReference type="PROSITE" id="PS51118"/>
    </source>
</evidence>
<evidence type="ECO:0000256" key="1">
    <source>
        <dbReference type="ARBA" id="ARBA00023015"/>
    </source>
</evidence>
<proteinExistence type="predicted"/>
<dbReference type="OrthoDB" id="9782219at2"/>
<dbReference type="InterPro" id="IPR002577">
    <property type="entry name" value="HTH_HxlR"/>
</dbReference>
<dbReference type="Proteomes" id="UP000275232">
    <property type="component" value="Unassembled WGS sequence"/>
</dbReference>
<organism evidence="5 6">
    <name type="scientific">Aurantiacibacter spongiae</name>
    <dbReference type="NCBI Taxonomy" id="2488860"/>
    <lineage>
        <taxon>Bacteria</taxon>
        <taxon>Pseudomonadati</taxon>
        <taxon>Pseudomonadota</taxon>
        <taxon>Alphaproteobacteria</taxon>
        <taxon>Sphingomonadales</taxon>
        <taxon>Erythrobacteraceae</taxon>
        <taxon>Aurantiacibacter</taxon>
    </lineage>
</organism>
<dbReference type="Gene3D" id="1.10.10.10">
    <property type="entry name" value="Winged helix-like DNA-binding domain superfamily/Winged helix DNA-binding domain"/>
    <property type="match status" value="1"/>
</dbReference>
<dbReference type="SUPFAM" id="SSF46785">
    <property type="entry name" value="Winged helix' DNA-binding domain"/>
    <property type="match status" value="1"/>
</dbReference>
<dbReference type="InterPro" id="IPR036390">
    <property type="entry name" value="WH_DNA-bd_sf"/>
</dbReference>
<accession>A0A3N5DJD5</accession>
<dbReference type="GO" id="GO:0003700">
    <property type="term" value="F:DNA-binding transcription factor activity"/>
    <property type="evidence" value="ECO:0007669"/>
    <property type="project" value="InterPro"/>
</dbReference>
<evidence type="ECO:0000313" key="5">
    <source>
        <dbReference type="EMBL" id="RPF71812.1"/>
    </source>
</evidence>
<dbReference type="AlphaFoldDB" id="A0A3N5DJD5"/>
<evidence type="ECO:0000256" key="2">
    <source>
        <dbReference type="ARBA" id="ARBA00023125"/>
    </source>
</evidence>
<keyword evidence="1" id="KW-0805">Transcription regulation</keyword>
<dbReference type="InterPro" id="IPR000835">
    <property type="entry name" value="HTH_MarR-typ"/>
</dbReference>
<name>A0A3N5DJD5_9SPHN</name>
<keyword evidence="3" id="KW-0804">Transcription</keyword>
<dbReference type="Pfam" id="PF01638">
    <property type="entry name" value="HxlR"/>
    <property type="match status" value="1"/>
</dbReference>
<evidence type="ECO:0000313" key="6">
    <source>
        <dbReference type="Proteomes" id="UP000275232"/>
    </source>
</evidence>
<dbReference type="EMBL" id="RPFZ01000001">
    <property type="protein sequence ID" value="RPF71812.1"/>
    <property type="molecule type" value="Genomic_DNA"/>
</dbReference>
<dbReference type="PROSITE" id="PS51118">
    <property type="entry name" value="HTH_HXLR"/>
    <property type="match status" value="1"/>
</dbReference>
<dbReference type="InterPro" id="IPR036388">
    <property type="entry name" value="WH-like_DNA-bd_sf"/>
</dbReference>
<dbReference type="PANTHER" id="PTHR33204">
    <property type="entry name" value="TRANSCRIPTIONAL REGULATOR, MARR FAMILY"/>
    <property type="match status" value="1"/>
</dbReference>
<evidence type="ECO:0000256" key="3">
    <source>
        <dbReference type="ARBA" id="ARBA00023163"/>
    </source>
</evidence>
<dbReference type="PANTHER" id="PTHR33204:SF18">
    <property type="entry name" value="TRANSCRIPTIONAL REGULATORY PROTEIN"/>
    <property type="match status" value="1"/>
</dbReference>
<feature type="domain" description="HTH hxlR-type" evidence="4">
    <location>
        <begin position="13"/>
        <end position="110"/>
    </location>
</feature>
<comment type="caution">
    <text evidence="5">The sequence shown here is derived from an EMBL/GenBank/DDBJ whole genome shotgun (WGS) entry which is preliminary data.</text>
</comment>
<protein>
    <submittedName>
        <fullName evidence="5">Transcriptional regulator</fullName>
    </submittedName>
</protein>
<dbReference type="RefSeq" id="WP_123880600.1">
    <property type="nucleotide sequence ID" value="NZ_RPFZ01000001.1"/>
</dbReference>
<keyword evidence="2" id="KW-0238">DNA-binding</keyword>
<dbReference type="SMART" id="SM00347">
    <property type="entry name" value="HTH_MARR"/>
    <property type="match status" value="1"/>
</dbReference>
<keyword evidence="6" id="KW-1185">Reference proteome</keyword>
<sequence>MATRQSLRDLTKCGLPHALDVMGERWSFMILRAAFAGIIHFEEFSCELGIARNILSNRLAKLVEHGVMLREQCEDDRRKVEYRLTAKGRDLLPAMLALRQWGEKYGVNIAPHLTLVDSRDRQPVERITVRAHDGRDLAWEDLDWAETAELSLDEAGS</sequence>
<dbReference type="GO" id="GO:0003677">
    <property type="term" value="F:DNA binding"/>
    <property type="evidence" value="ECO:0007669"/>
    <property type="project" value="UniProtKB-KW"/>
</dbReference>
<gene>
    <name evidence="5" type="ORF">EG799_09415</name>
</gene>